<evidence type="ECO:0000256" key="1">
    <source>
        <dbReference type="ARBA" id="ARBA00004196"/>
    </source>
</evidence>
<organism evidence="3">
    <name type="scientific">Neobacillus citreus</name>
    <dbReference type="NCBI Taxonomy" id="2833578"/>
    <lineage>
        <taxon>Bacteria</taxon>
        <taxon>Bacillati</taxon>
        <taxon>Bacillota</taxon>
        <taxon>Bacilli</taxon>
        <taxon>Bacillales</taxon>
        <taxon>Bacillaceae</taxon>
        <taxon>Neobacillus</taxon>
    </lineage>
</organism>
<dbReference type="GO" id="GO:0016829">
    <property type="term" value="F:lyase activity"/>
    <property type="evidence" value="ECO:0007669"/>
    <property type="project" value="InterPro"/>
</dbReference>
<proteinExistence type="predicted"/>
<evidence type="ECO:0000313" key="3">
    <source>
        <dbReference type="EMBL" id="MBS4183120.1"/>
    </source>
</evidence>
<dbReference type="InterPro" id="IPR012480">
    <property type="entry name" value="Hepar_II_III_C"/>
</dbReference>
<dbReference type="Pfam" id="PF07940">
    <property type="entry name" value="Hepar_II_III_C"/>
    <property type="match status" value="1"/>
</dbReference>
<sequence>MTVTVDAPTSFTDAFSPDARRALRPRTWRAAPPVTDRAAWATVTDADREALLAIAAERRDQSRVEYPTLARWATYSRDGNRRPYERSLHNLMECAASAAMALGVTDDPQWAATLGDAVWHLCELSAWCLPSHYALPEDGSRPFLPIPGRDVLDLNDASLGGMLAAIDTIAGERLEQDFPGIRARVHHEIRRRVLDPWEQEEYFWHGVDAPPNNWAPWIVSNVLVCAAVVEPDADRLAATVDRALVILDRFRAGYDADGSCDEGATYWWWAGATLFEALDLLAEITDGRHDGFTVPPVAAMARFPMAMQIGPKSQVNYSDGSPVLPENANWHLLARFGARVGDDQVVQHARWMGRLHPLRFDGQLAPLFRRTLTELRAPHWQDDGPAAPGMPPSLWLPGTEVAVARSDAFFLSAKGGHNDVSHNHNDAGSVIVSLDDQPVLIDAGVGVYRRDTFMPDTRYGIWTMRSSWHNVPLPNGVEQREGRSFTATNTSFHDAGGTVRLTTELTDAYPADAGLVRAERVAELDREAEAVEVRDTWSFAEPGTMTLVFLTRDEPLPVDGGLGVGVALLRVDEERFDVRVERRDLDDEKLLDAWGPAVHRILLVERTPATTGTHVARITRA</sequence>
<dbReference type="GO" id="GO:0030313">
    <property type="term" value="C:cell envelope"/>
    <property type="evidence" value="ECO:0007669"/>
    <property type="project" value="UniProtKB-SubCell"/>
</dbReference>
<gene>
    <name evidence="3" type="ORF">KHB02_17140</name>
</gene>
<dbReference type="AlphaFoldDB" id="A0A942SZ52"/>
<reference evidence="3" key="1">
    <citation type="submission" date="2021-05" db="EMBL/GenBank/DDBJ databases">
        <title>Novel Bacillus species.</title>
        <authorList>
            <person name="Liu G."/>
        </authorList>
    </citation>
    <scope>NUCLEOTIDE SEQUENCE</scope>
    <source>
        <strain evidence="3">FJAT-50051</strain>
    </source>
</reference>
<dbReference type="InterPro" id="IPR008929">
    <property type="entry name" value="Chondroitin_lyas"/>
</dbReference>
<dbReference type="EMBL" id="JAGYPE010000003">
    <property type="protein sequence ID" value="MBS4183120.1"/>
    <property type="molecule type" value="Genomic_DNA"/>
</dbReference>
<dbReference type="Gene3D" id="2.70.98.70">
    <property type="match status" value="1"/>
</dbReference>
<feature type="domain" description="Heparinase II/III-like C-terminal" evidence="2">
    <location>
        <begin position="393"/>
        <end position="549"/>
    </location>
</feature>
<name>A0A942SZ52_9BACI</name>
<dbReference type="Gene3D" id="1.50.10.100">
    <property type="entry name" value="Chondroitin AC/alginate lyase"/>
    <property type="match status" value="1"/>
</dbReference>
<accession>A0A942SZ52</accession>
<evidence type="ECO:0000259" key="2">
    <source>
        <dbReference type="Pfam" id="PF07940"/>
    </source>
</evidence>
<comment type="subcellular location">
    <subcellularLocation>
        <location evidence="1">Cell envelope</location>
    </subcellularLocation>
</comment>
<dbReference type="SUPFAM" id="SSF48230">
    <property type="entry name" value="Chondroitin AC/alginate lyase"/>
    <property type="match status" value="1"/>
</dbReference>
<comment type="caution">
    <text evidence="3">The sequence shown here is derived from an EMBL/GenBank/DDBJ whole genome shotgun (WGS) entry which is preliminary data.</text>
</comment>
<protein>
    <submittedName>
        <fullName evidence="3">Heparinase II/III family protein</fullName>
    </submittedName>
</protein>